<comment type="caution">
    <text evidence="3">The sequence shown here is derived from an EMBL/GenBank/DDBJ whole genome shotgun (WGS) entry which is preliminary data.</text>
</comment>
<evidence type="ECO:0000313" key="4">
    <source>
        <dbReference type="Proteomes" id="UP000727506"/>
    </source>
</evidence>
<organism evidence="3 4">
    <name type="scientific">Slackia piriformis</name>
    <dbReference type="NCBI Taxonomy" id="626934"/>
    <lineage>
        <taxon>Bacteria</taxon>
        <taxon>Bacillati</taxon>
        <taxon>Actinomycetota</taxon>
        <taxon>Coriobacteriia</taxon>
        <taxon>Eggerthellales</taxon>
        <taxon>Eggerthellaceae</taxon>
        <taxon>Slackia</taxon>
    </lineage>
</organism>
<dbReference type="EMBL" id="JAGZSV010000120">
    <property type="protein sequence ID" value="MBS6941130.1"/>
    <property type="molecule type" value="Genomic_DNA"/>
</dbReference>
<sequence>MTGFTCGLQGFVRGRARFAGGALLVASLAATLALGGCAQEGSDDASEQPAAQQEAAPVEGPAVVEETVGRKAAAQYLAALENAQDYFEDLDPSLIGSASYSYALVDVDRFEAPLLLLRASGPADTWNGIEFVKVLSYAADGEEPLVYEGSLEQGVAGVGGYRGSLAASASGDGIIATEASAGMGNMSVDRVVPDEKTGTLSRTVMHRGTVGEDSACGALASSEQREISWTTADDASLLDALADESRTSTADAADADWAAQANQAGLVSLEGTLHVLDADGVAALQGEQNPNPGYGDDVVYVVLALDAPVSLSALAGDGSGMREGQAAMVSLIPSGGSSGMTLPKWYREDWAALDGAKATIAVSSDKMWWPSDTSVPLGEPRTSEFVVLAS</sequence>
<feature type="signal peptide" evidence="2">
    <location>
        <begin position="1"/>
        <end position="38"/>
    </location>
</feature>
<feature type="compositionally biased region" description="Low complexity" evidence="1">
    <location>
        <begin position="47"/>
        <end position="60"/>
    </location>
</feature>
<keyword evidence="2" id="KW-0732">Signal</keyword>
<name>A0A943YVU8_9ACTN</name>
<feature type="region of interest" description="Disordered" evidence="1">
    <location>
        <begin position="41"/>
        <end position="60"/>
    </location>
</feature>
<feature type="chain" id="PRO_5036898809" evidence="2">
    <location>
        <begin position="39"/>
        <end position="390"/>
    </location>
</feature>
<evidence type="ECO:0000256" key="2">
    <source>
        <dbReference type="SAM" id="SignalP"/>
    </source>
</evidence>
<evidence type="ECO:0000256" key="1">
    <source>
        <dbReference type="SAM" id="MobiDB-lite"/>
    </source>
</evidence>
<reference evidence="3" key="1">
    <citation type="submission" date="2021-02" db="EMBL/GenBank/DDBJ databases">
        <title>Infant gut strain persistence is associated with maternal origin, phylogeny, and functional potential including surface adhesion and iron acquisition.</title>
        <authorList>
            <person name="Lou Y.C."/>
        </authorList>
    </citation>
    <scope>NUCLEOTIDE SEQUENCE</scope>
    <source>
        <strain evidence="3">L2_039_000G1_dasL2_039_000G1_concoct_11</strain>
    </source>
</reference>
<dbReference type="Proteomes" id="UP000727506">
    <property type="component" value="Unassembled WGS sequence"/>
</dbReference>
<proteinExistence type="predicted"/>
<dbReference type="AlphaFoldDB" id="A0A943YVU8"/>
<evidence type="ECO:0000313" key="3">
    <source>
        <dbReference type="EMBL" id="MBS6941130.1"/>
    </source>
</evidence>
<accession>A0A943YVU8</accession>
<gene>
    <name evidence="3" type="ORF">KH142_06590</name>
</gene>
<protein>
    <submittedName>
        <fullName evidence="3">Uncharacterized protein</fullName>
    </submittedName>
</protein>